<sequence length="230" mass="26279">MEYSDSDSNIEAKGTHKLIRVELHVYIYYGSSRIFQFICCTIRNRRRTMKFLYSALLFVICTVSADEAAFKLKGKPQKALLIFPPPLTVQNETTTESVQNETERADNVTDSVLERFKQLQGSITNVYYISLPDGKLEKLEYIRAPSGLLQETQESQSKDPVSTNYQPTFNQYRQSSAPTASNKLQGNQQTNHQIVFGTNKHSNQANQQQYNQVPQQFRVSNQLSSQFSSQ</sequence>
<dbReference type="InParanoid" id="T1IG21"/>
<dbReference type="Proteomes" id="UP000015103">
    <property type="component" value="Unassembled WGS sequence"/>
</dbReference>
<dbReference type="EnsemblMetazoa" id="RPRC015240-RA">
    <property type="protein sequence ID" value="RPRC015240-PA"/>
    <property type="gene ID" value="RPRC015240"/>
</dbReference>
<dbReference type="VEuPathDB" id="VectorBase:RPRC015240"/>
<protein>
    <submittedName>
        <fullName evidence="1">Uncharacterized protein</fullName>
    </submittedName>
</protein>
<dbReference type="HOGENOM" id="CLU_1206094_0_0_1"/>
<reference evidence="1" key="1">
    <citation type="submission" date="2015-05" db="UniProtKB">
        <authorList>
            <consortium name="EnsemblMetazoa"/>
        </authorList>
    </citation>
    <scope>IDENTIFICATION</scope>
</reference>
<organism evidence="1 2">
    <name type="scientific">Rhodnius prolixus</name>
    <name type="common">Triatomid bug</name>
    <dbReference type="NCBI Taxonomy" id="13249"/>
    <lineage>
        <taxon>Eukaryota</taxon>
        <taxon>Metazoa</taxon>
        <taxon>Ecdysozoa</taxon>
        <taxon>Arthropoda</taxon>
        <taxon>Hexapoda</taxon>
        <taxon>Insecta</taxon>
        <taxon>Pterygota</taxon>
        <taxon>Neoptera</taxon>
        <taxon>Paraneoptera</taxon>
        <taxon>Hemiptera</taxon>
        <taxon>Heteroptera</taxon>
        <taxon>Panheteroptera</taxon>
        <taxon>Cimicomorpha</taxon>
        <taxon>Reduviidae</taxon>
        <taxon>Triatominae</taxon>
        <taxon>Rhodnius</taxon>
    </lineage>
</organism>
<dbReference type="EMBL" id="ACPB03022605">
    <property type="status" value="NOT_ANNOTATED_CDS"/>
    <property type="molecule type" value="Genomic_DNA"/>
</dbReference>
<evidence type="ECO:0000313" key="1">
    <source>
        <dbReference type="EnsemblMetazoa" id="RPRC015240-PA"/>
    </source>
</evidence>
<dbReference type="AlphaFoldDB" id="T1IG21"/>
<keyword evidence="2" id="KW-1185">Reference proteome</keyword>
<accession>T1IG21</accession>
<name>T1IG21_RHOPR</name>
<proteinExistence type="predicted"/>
<evidence type="ECO:0000313" key="2">
    <source>
        <dbReference type="Proteomes" id="UP000015103"/>
    </source>
</evidence>